<evidence type="ECO:0000259" key="2">
    <source>
        <dbReference type="Pfam" id="PF10128"/>
    </source>
</evidence>
<feature type="domain" description="Glucose-6-phosphate dehydrogenase assembly protein OpcA C-terminal" evidence="3">
    <location>
        <begin position="162"/>
        <end position="290"/>
    </location>
</feature>
<dbReference type="InterPro" id="IPR046802">
    <property type="entry name" value="OpcA_G6PD_C"/>
</dbReference>
<dbReference type="PANTHER" id="PTHR38658:SF1">
    <property type="entry name" value="OXPP CYCLE PROTEIN OPCA-RELATED"/>
    <property type="match status" value="1"/>
</dbReference>
<sequence length="331" mass="36098">MIIELTETTTAAISSAIQRERAKAGSSAMAFTMVVVTEDKHYKKVLQASLQAGAEHPSRIIVVVRSRGEQSVLNAEVRMGEGIPGELVTLWLNGEQAEHAASVVLPLLLPDSKVVVWWPNSSPENIADDPIGQLATRRITDAAGASDPVAAVAIRARHHAAGDTDLTWTRLTPWRALLAAAVDQYHGRIRHATVEAARDNAPAELMAAWLDARLGVEVERRNTKGPGLTAVRLGTAAGDIAIKRPAGTSTASYLVPGQPVREVALKRREINELITEELRRMDPDAIFEEATQQLLRRREQGKTSEKARDESARPAEKKPARKSSRKKQEAH</sequence>
<proteinExistence type="predicted"/>
<dbReference type="Pfam" id="PF20171">
    <property type="entry name" value="OpcA_G6PD_C"/>
    <property type="match status" value="1"/>
</dbReference>
<organism evidence="4 5">
    <name type="scientific">Luteococcus peritonei</name>
    <dbReference type="NCBI Taxonomy" id="88874"/>
    <lineage>
        <taxon>Bacteria</taxon>
        <taxon>Bacillati</taxon>
        <taxon>Actinomycetota</taxon>
        <taxon>Actinomycetes</taxon>
        <taxon>Propionibacteriales</taxon>
        <taxon>Propionibacteriaceae</taxon>
        <taxon>Luteococcus</taxon>
    </lineage>
</organism>
<evidence type="ECO:0000259" key="3">
    <source>
        <dbReference type="Pfam" id="PF20171"/>
    </source>
</evidence>
<feature type="compositionally biased region" description="Basic and acidic residues" evidence="1">
    <location>
        <begin position="296"/>
        <end position="318"/>
    </location>
</feature>
<feature type="domain" description="Glucose-6-phosphate dehydrogenase assembly protein OpcA N-terminal" evidence="2">
    <location>
        <begin position="52"/>
        <end position="156"/>
    </location>
</feature>
<gene>
    <name evidence="4" type="ORF">ACFSCS_00635</name>
</gene>
<dbReference type="PANTHER" id="PTHR38658">
    <property type="entry name" value="OXPP CYCLE PROTEIN OPCA-RELATED"/>
    <property type="match status" value="1"/>
</dbReference>
<keyword evidence="5" id="KW-1185">Reference proteome</keyword>
<reference evidence="5" key="1">
    <citation type="journal article" date="2019" name="Int. J. Syst. Evol. Microbiol.">
        <title>The Global Catalogue of Microorganisms (GCM) 10K type strain sequencing project: providing services to taxonomists for standard genome sequencing and annotation.</title>
        <authorList>
            <consortium name="The Broad Institute Genomics Platform"/>
            <consortium name="The Broad Institute Genome Sequencing Center for Infectious Disease"/>
            <person name="Wu L."/>
            <person name="Ma J."/>
        </authorList>
    </citation>
    <scope>NUCLEOTIDE SEQUENCE [LARGE SCALE GENOMIC DNA]</scope>
    <source>
        <strain evidence="5">CAIM 431</strain>
    </source>
</reference>
<comment type="caution">
    <text evidence="4">The sequence shown here is derived from an EMBL/GenBank/DDBJ whole genome shotgun (WGS) entry which is preliminary data.</text>
</comment>
<dbReference type="InterPro" id="IPR046801">
    <property type="entry name" value="OpcA_G6PD_N"/>
</dbReference>
<evidence type="ECO:0000256" key="1">
    <source>
        <dbReference type="SAM" id="MobiDB-lite"/>
    </source>
</evidence>
<dbReference type="Pfam" id="PF10128">
    <property type="entry name" value="OpcA_G6PD_assem"/>
    <property type="match status" value="1"/>
</dbReference>
<evidence type="ECO:0000313" key="5">
    <source>
        <dbReference type="Proteomes" id="UP001597326"/>
    </source>
</evidence>
<feature type="region of interest" description="Disordered" evidence="1">
    <location>
        <begin position="289"/>
        <end position="331"/>
    </location>
</feature>
<dbReference type="EMBL" id="JBHUFZ010000001">
    <property type="protein sequence ID" value="MFD1888694.1"/>
    <property type="molecule type" value="Genomic_DNA"/>
</dbReference>
<accession>A0ABW4RSP9</accession>
<evidence type="ECO:0000313" key="4">
    <source>
        <dbReference type="EMBL" id="MFD1888694.1"/>
    </source>
</evidence>
<dbReference type="InterPro" id="IPR004555">
    <property type="entry name" value="G6PDH_assembly_OpcA"/>
</dbReference>
<dbReference type="Proteomes" id="UP001597326">
    <property type="component" value="Unassembled WGS sequence"/>
</dbReference>
<name>A0ABW4RSP9_9ACTN</name>
<protein>
    <submittedName>
        <fullName evidence="4">Glucose-6-phosphate dehydrogenase assembly protein OpcA</fullName>
    </submittedName>
</protein>
<dbReference type="RefSeq" id="WP_343871761.1">
    <property type="nucleotide sequence ID" value="NZ_BAAAIX010000001.1"/>
</dbReference>